<dbReference type="Pfam" id="PF01471">
    <property type="entry name" value="PG_binding_1"/>
    <property type="match status" value="1"/>
</dbReference>
<feature type="domain" description="N-acetylmuramidase" evidence="2">
    <location>
        <begin position="28"/>
        <end position="194"/>
    </location>
</feature>
<name>A0A916UG23_9HYPH</name>
<comment type="caution">
    <text evidence="3">The sequence shown here is derived from an EMBL/GenBank/DDBJ whole genome shotgun (WGS) entry which is preliminary data.</text>
</comment>
<gene>
    <name evidence="3" type="ORF">GCM10010994_31900</name>
</gene>
<dbReference type="Proteomes" id="UP000637002">
    <property type="component" value="Unassembled WGS sequence"/>
</dbReference>
<protein>
    <recommendedName>
        <fullName evidence="5">Peptidoglycan-binding protein</fullName>
    </recommendedName>
</protein>
<evidence type="ECO:0008006" key="5">
    <source>
        <dbReference type="Google" id="ProtNLM"/>
    </source>
</evidence>
<reference evidence="3" key="2">
    <citation type="submission" date="2020-09" db="EMBL/GenBank/DDBJ databases">
        <authorList>
            <person name="Sun Q."/>
            <person name="Zhou Y."/>
        </authorList>
    </citation>
    <scope>NUCLEOTIDE SEQUENCE</scope>
    <source>
        <strain evidence="3">CGMCC 1.12919</strain>
    </source>
</reference>
<evidence type="ECO:0000313" key="3">
    <source>
        <dbReference type="EMBL" id="GGC70994.1"/>
    </source>
</evidence>
<dbReference type="InterPro" id="IPR024408">
    <property type="entry name" value="Muramidase"/>
</dbReference>
<accession>A0A916UG23</accession>
<dbReference type="InterPro" id="IPR036366">
    <property type="entry name" value="PGBDSf"/>
</dbReference>
<dbReference type="Gene3D" id="1.10.101.10">
    <property type="entry name" value="PGBD-like superfamily/PGBD"/>
    <property type="match status" value="1"/>
</dbReference>
<dbReference type="InterPro" id="IPR036365">
    <property type="entry name" value="PGBD-like_sf"/>
</dbReference>
<feature type="domain" description="Peptidoglycan binding-like" evidence="1">
    <location>
        <begin position="225"/>
        <end position="279"/>
    </location>
</feature>
<proteinExistence type="predicted"/>
<dbReference type="RefSeq" id="WP_188610157.1">
    <property type="nucleotide sequence ID" value="NZ_BMGG01000005.1"/>
</dbReference>
<dbReference type="InterPro" id="IPR002477">
    <property type="entry name" value="Peptidoglycan-bd-like"/>
</dbReference>
<dbReference type="AlphaFoldDB" id="A0A916UG23"/>
<keyword evidence="4" id="KW-1185">Reference proteome</keyword>
<reference evidence="3" key="1">
    <citation type="journal article" date="2014" name="Int. J. Syst. Evol. Microbiol.">
        <title>Complete genome sequence of Corynebacterium casei LMG S-19264T (=DSM 44701T), isolated from a smear-ripened cheese.</title>
        <authorList>
            <consortium name="US DOE Joint Genome Institute (JGI-PGF)"/>
            <person name="Walter F."/>
            <person name="Albersmeier A."/>
            <person name="Kalinowski J."/>
            <person name="Ruckert C."/>
        </authorList>
    </citation>
    <scope>NUCLEOTIDE SEQUENCE</scope>
    <source>
        <strain evidence="3">CGMCC 1.12919</strain>
    </source>
</reference>
<dbReference type="SUPFAM" id="SSF47090">
    <property type="entry name" value="PGBD-like"/>
    <property type="match status" value="1"/>
</dbReference>
<dbReference type="EMBL" id="BMGG01000005">
    <property type="protein sequence ID" value="GGC70994.1"/>
    <property type="molecule type" value="Genomic_DNA"/>
</dbReference>
<organism evidence="3 4">
    <name type="scientific">Chelatococcus reniformis</name>
    <dbReference type="NCBI Taxonomy" id="1494448"/>
    <lineage>
        <taxon>Bacteria</taxon>
        <taxon>Pseudomonadati</taxon>
        <taxon>Pseudomonadota</taxon>
        <taxon>Alphaproteobacteria</taxon>
        <taxon>Hyphomicrobiales</taxon>
        <taxon>Chelatococcaceae</taxon>
        <taxon>Chelatococcus</taxon>
    </lineage>
</organism>
<evidence type="ECO:0000313" key="4">
    <source>
        <dbReference type="Proteomes" id="UP000637002"/>
    </source>
</evidence>
<evidence type="ECO:0000259" key="2">
    <source>
        <dbReference type="Pfam" id="PF11860"/>
    </source>
</evidence>
<sequence length="290" mass="30919">MQFVGSATKLADIDLPRLGSLIGVGEDEIHAVLDVESRGSGFDAQKRPRILFEPHVFYRNLSGSRRDAAVKAGLAAKSWGAIPYGGESAQYGRLERAIAIDETAALKSASYGLGQILGENFVVAGYDSPQEMVEDMVNGGEAAHLGAMVNFIKANNLDDELRTHNWAGFARGYNGSGYAKNGYHTKLAAAYAKWARIPDTPWQPDALPPPANDAMPATVRRGDKGLAVERLQTELNRLGYGLKVDMDFGLKTLTAAKSFQGKAGLNVDGVVGPVTWRALLSTALVATAAA</sequence>
<dbReference type="Pfam" id="PF11860">
    <property type="entry name" value="Muramidase"/>
    <property type="match status" value="1"/>
</dbReference>
<evidence type="ECO:0000259" key="1">
    <source>
        <dbReference type="Pfam" id="PF01471"/>
    </source>
</evidence>